<dbReference type="AlphaFoldDB" id="A0A5C4MCR8"/>
<protein>
    <recommendedName>
        <fullName evidence="3">Peptide chain release factor 1</fullName>
    </recommendedName>
</protein>
<evidence type="ECO:0000313" key="1">
    <source>
        <dbReference type="EMBL" id="TNC30766.1"/>
    </source>
</evidence>
<dbReference type="InterPro" id="IPR042226">
    <property type="entry name" value="eFR1_2_sf"/>
</dbReference>
<evidence type="ECO:0000313" key="2">
    <source>
        <dbReference type="Proteomes" id="UP000306740"/>
    </source>
</evidence>
<sequence length="387" mass="41967">MHFQWLTEQLPSDEVLATVVMDASRDTESGDRTVAARWSELRRSLDSQGLSKEMAAVLEEQALQPTRASGSHGRLIVAGESGILMDRLLLFAPRKDEAVLSIGPDVFALAREADDTVRYLLAEIDRTGADVTLYDSTSGAVGGEPHRESVDGEHDVLNKIRGGGLSHRRIESRVEDSWERNAETVASELDRIVLERRPDLLVVTGDVRAVALVQGALGAPAREITEHVPGGARNNGVNGAFETRVDEALEAFRVRRRGGTIDRFRQELGRNAMAVTGTNRVLDALRKAQVEELLISDEVAGPVSSLADVKVWVGDKPLELSMHRDEIRQLSSGDARARRADLALGTAAAVQDAGITIVYHDDDVLTDGIGALLRWDPSKPSGVVEPG</sequence>
<gene>
    <name evidence="1" type="ORF">FHE65_32415</name>
</gene>
<proteinExistence type="predicted"/>
<dbReference type="RefSeq" id="WP_139107234.1">
    <property type="nucleotide sequence ID" value="NZ_VDFR01000211.1"/>
</dbReference>
<dbReference type="EMBL" id="VDFR01000211">
    <property type="protein sequence ID" value="TNC30766.1"/>
    <property type="molecule type" value="Genomic_DNA"/>
</dbReference>
<dbReference type="Gene3D" id="3.30.1330.30">
    <property type="match status" value="1"/>
</dbReference>
<dbReference type="InterPro" id="IPR040701">
    <property type="entry name" value="Bact_RF_family2"/>
</dbReference>
<dbReference type="SUPFAM" id="SSF55315">
    <property type="entry name" value="L30e-like"/>
    <property type="match status" value="1"/>
</dbReference>
<name>A0A5C4MCR8_9ACTN</name>
<comment type="caution">
    <text evidence="1">The sequence shown here is derived from an EMBL/GenBank/DDBJ whole genome shotgun (WGS) entry which is preliminary data.</text>
</comment>
<dbReference type="Pfam" id="PF18844">
    <property type="entry name" value="baeRF_family2"/>
    <property type="match status" value="1"/>
</dbReference>
<dbReference type="InterPro" id="IPR029064">
    <property type="entry name" value="Ribosomal_eL30-like_sf"/>
</dbReference>
<reference evidence="1 2" key="1">
    <citation type="submission" date="2019-05" db="EMBL/GenBank/DDBJ databases">
        <title>Mumia sp. nov., isolated from the intestinal contents of plateau pika (Ochotona curzoniae) in the Qinghai-Tibet plateau of China.</title>
        <authorList>
            <person name="Tian Z."/>
        </authorList>
    </citation>
    <scope>NUCLEOTIDE SEQUENCE [LARGE SCALE GENOMIC DNA]</scope>
    <source>
        <strain evidence="2">527</strain>
    </source>
</reference>
<dbReference type="Gene3D" id="3.30.420.60">
    <property type="entry name" value="eRF1 domain 2"/>
    <property type="match status" value="1"/>
</dbReference>
<evidence type="ECO:0008006" key="3">
    <source>
        <dbReference type="Google" id="ProtNLM"/>
    </source>
</evidence>
<accession>A0A5C4MCR8</accession>
<dbReference type="Proteomes" id="UP000306740">
    <property type="component" value="Unassembled WGS sequence"/>
</dbReference>
<dbReference type="OrthoDB" id="5179393at2"/>
<organism evidence="1 2">
    <name type="scientific">Mumia zhuanghuii</name>
    <dbReference type="NCBI Taxonomy" id="2585211"/>
    <lineage>
        <taxon>Bacteria</taxon>
        <taxon>Bacillati</taxon>
        <taxon>Actinomycetota</taxon>
        <taxon>Actinomycetes</taxon>
        <taxon>Propionibacteriales</taxon>
        <taxon>Nocardioidaceae</taxon>
        <taxon>Mumia</taxon>
    </lineage>
</organism>